<gene>
    <name evidence="1" type="ORF">PoB_003513700</name>
</gene>
<evidence type="ECO:0000313" key="1">
    <source>
        <dbReference type="EMBL" id="GFO08632.1"/>
    </source>
</evidence>
<name>A0AAV4AN04_9GAST</name>
<sequence>MIRCNDNVGLSTAKTIAVVADLESAIRLSGWTVRRVEGGAGGKWWYKWWMCEYFGNGSPIQSGHNKVNLGIQALRQVRAPVAGLEPTTEELQQISGRAPYPLCHQCSLLL</sequence>
<dbReference type="EMBL" id="BLXT01003974">
    <property type="protein sequence ID" value="GFO08632.1"/>
    <property type="molecule type" value="Genomic_DNA"/>
</dbReference>
<comment type="caution">
    <text evidence="1">The sequence shown here is derived from an EMBL/GenBank/DDBJ whole genome shotgun (WGS) entry which is preliminary data.</text>
</comment>
<evidence type="ECO:0000313" key="2">
    <source>
        <dbReference type="Proteomes" id="UP000735302"/>
    </source>
</evidence>
<dbReference type="AlphaFoldDB" id="A0AAV4AN04"/>
<dbReference type="Proteomes" id="UP000735302">
    <property type="component" value="Unassembled WGS sequence"/>
</dbReference>
<organism evidence="1 2">
    <name type="scientific">Plakobranchus ocellatus</name>
    <dbReference type="NCBI Taxonomy" id="259542"/>
    <lineage>
        <taxon>Eukaryota</taxon>
        <taxon>Metazoa</taxon>
        <taxon>Spiralia</taxon>
        <taxon>Lophotrochozoa</taxon>
        <taxon>Mollusca</taxon>
        <taxon>Gastropoda</taxon>
        <taxon>Heterobranchia</taxon>
        <taxon>Euthyneura</taxon>
        <taxon>Panpulmonata</taxon>
        <taxon>Sacoglossa</taxon>
        <taxon>Placobranchoidea</taxon>
        <taxon>Plakobranchidae</taxon>
        <taxon>Plakobranchus</taxon>
    </lineage>
</organism>
<reference evidence="1 2" key="1">
    <citation type="journal article" date="2021" name="Elife">
        <title>Chloroplast acquisition without the gene transfer in kleptoplastic sea slugs, Plakobranchus ocellatus.</title>
        <authorList>
            <person name="Maeda T."/>
            <person name="Takahashi S."/>
            <person name="Yoshida T."/>
            <person name="Shimamura S."/>
            <person name="Takaki Y."/>
            <person name="Nagai Y."/>
            <person name="Toyoda A."/>
            <person name="Suzuki Y."/>
            <person name="Arimoto A."/>
            <person name="Ishii H."/>
            <person name="Satoh N."/>
            <person name="Nishiyama T."/>
            <person name="Hasebe M."/>
            <person name="Maruyama T."/>
            <person name="Minagawa J."/>
            <person name="Obokata J."/>
            <person name="Shigenobu S."/>
        </authorList>
    </citation>
    <scope>NUCLEOTIDE SEQUENCE [LARGE SCALE GENOMIC DNA]</scope>
</reference>
<proteinExistence type="predicted"/>
<keyword evidence="2" id="KW-1185">Reference proteome</keyword>
<protein>
    <submittedName>
        <fullName evidence="1">Uncharacterized protein</fullName>
    </submittedName>
</protein>
<accession>A0AAV4AN04</accession>